<evidence type="ECO:0000313" key="1">
    <source>
        <dbReference type="EMBL" id="EKN63517.1"/>
    </source>
</evidence>
<dbReference type="STRING" id="1131731.BAZO_17644"/>
<dbReference type="InterPro" id="IPR024987">
    <property type="entry name" value="DUF3889"/>
</dbReference>
<evidence type="ECO:0000313" key="2">
    <source>
        <dbReference type="Proteomes" id="UP000006315"/>
    </source>
</evidence>
<name>K6CTG8_SCHAZ</name>
<dbReference type="Proteomes" id="UP000006315">
    <property type="component" value="Unassembled WGS sequence"/>
</dbReference>
<dbReference type="InterPro" id="IPR036908">
    <property type="entry name" value="RlpA-like_sf"/>
</dbReference>
<dbReference type="AlphaFoldDB" id="K6CTG8"/>
<dbReference type="EMBL" id="AJLR01000146">
    <property type="protein sequence ID" value="EKN63517.1"/>
    <property type="molecule type" value="Genomic_DNA"/>
</dbReference>
<dbReference type="CDD" id="cd22191">
    <property type="entry name" value="DPBB_RlpA_EXP_N-like"/>
    <property type="match status" value="1"/>
</dbReference>
<dbReference type="PATRIC" id="fig|1131731.3.peg.3600"/>
<reference evidence="1 2" key="1">
    <citation type="journal article" date="2012" name="Front. Microbiol.">
        <title>Redundancy and modularity in membrane-associated dissimilatory nitrate reduction in Bacillus.</title>
        <authorList>
            <person name="Heylen K."/>
            <person name="Keltjens J."/>
        </authorList>
    </citation>
    <scope>NUCLEOTIDE SEQUENCE [LARGE SCALE GENOMIC DNA]</scope>
    <source>
        <strain evidence="1 2">LMG 9581</strain>
    </source>
</reference>
<comment type="caution">
    <text evidence="1">The sequence shown here is derived from an EMBL/GenBank/DDBJ whole genome shotgun (WGS) entry which is preliminary data.</text>
</comment>
<dbReference type="SUPFAM" id="SSF50685">
    <property type="entry name" value="Barwin-like endoglucanases"/>
    <property type="match status" value="1"/>
</dbReference>
<organism evidence="1 2">
    <name type="scientific">Schinkia azotoformans LMG 9581</name>
    <dbReference type="NCBI Taxonomy" id="1131731"/>
    <lineage>
        <taxon>Bacteria</taxon>
        <taxon>Bacillati</taxon>
        <taxon>Bacillota</taxon>
        <taxon>Bacilli</taxon>
        <taxon>Bacillales</taxon>
        <taxon>Bacillaceae</taxon>
        <taxon>Calidifontibacillus/Schinkia group</taxon>
        <taxon>Schinkia</taxon>
    </lineage>
</organism>
<proteinExistence type="predicted"/>
<keyword evidence="2" id="KW-1185">Reference proteome</keyword>
<gene>
    <name evidence="1" type="ORF">BAZO_17644</name>
</gene>
<dbReference type="Gene3D" id="2.40.40.10">
    <property type="entry name" value="RlpA-like domain"/>
    <property type="match status" value="1"/>
</dbReference>
<evidence type="ECO:0008006" key="3">
    <source>
        <dbReference type="Google" id="ProtNLM"/>
    </source>
</evidence>
<dbReference type="RefSeq" id="WP_004432195.1">
    <property type="nucleotide sequence ID" value="NZ_AJLR01000146.1"/>
</dbReference>
<sequence>MWPHYYLGSNINPNIYGTYQYRTFHGQPYDNYNTGYLLDTTDNWDRQRPIRGQATWTTGGQVTKCGIPWSKNEYMTVAVGENSPYKCGQTLKIRNLTSPGQREIIVTIVDTVAGYPANKVNLHRNAFIALGANPSIGVINVEIIPSPELEKERWGKYLLEIIKTAYPTYNVTDFHFIRKTHVSPSQTKETYEYIVHSGQDNIRIQGNVVYNPNTDRVTSIDFKEIEHFERYDNLYF</sequence>
<accession>K6CTG8</accession>
<dbReference type="Gene3D" id="3.10.450.390">
    <property type="entry name" value="Protein of unknown function DUF3889"/>
    <property type="match status" value="1"/>
</dbReference>
<protein>
    <recommendedName>
        <fullName evidence="3">DUF3889 domain-containing protein</fullName>
    </recommendedName>
</protein>
<dbReference type="Pfam" id="PF13028">
    <property type="entry name" value="DUF3889"/>
    <property type="match status" value="1"/>
</dbReference>